<dbReference type="Proteomes" id="UP001151760">
    <property type="component" value="Unassembled WGS sequence"/>
</dbReference>
<organism evidence="1 2">
    <name type="scientific">Tanacetum coccineum</name>
    <dbReference type="NCBI Taxonomy" id="301880"/>
    <lineage>
        <taxon>Eukaryota</taxon>
        <taxon>Viridiplantae</taxon>
        <taxon>Streptophyta</taxon>
        <taxon>Embryophyta</taxon>
        <taxon>Tracheophyta</taxon>
        <taxon>Spermatophyta</taxon>
        <taxon>Magnoliopsida</taxon>
        <taxon>eudicotyledons</taxon>
        <taxon>Gunneridae</taxon>
        <taxon>Pentapetalae</taxon>
        <taxon>asterids</taxon>
        <taxon>campanulids</taxon>
        <taxon>Asterales</taxon>
        <taxon>Asteraceae</taxon>
        <taxon>Asteroideae</taxon>
        <taxon>Anthemideae</taxon>
        <taxon>Anthemidinae</taxon>
        <taxon>Tanacetum</taxon>
    </lineage>
</organism>
<evidence type="ECO:0000313" key="2">
    <source>
        <dbReference type="Proteomes" id="UP001151760"/>
    </source>
</evidence>
<protein>
    <submittedName>
        <fullName evidence="1">Uncharacterized protein</fullName>
    </submittedName>
</protein>
<comment type="caution">
    <text evidence="1">The sequence shown here is derived from an EMBL/GenBank/DDBJ whole genome shotgun (WGS) entry which is preliminary data.</text>
</comment>
<proteinExistence type="predicted"/>
<name>A0ABQ5G1S6_9ASTR</name>
<reference evidence="1" key="2">
    <citation type="submission" date="2022-01" db="EMBL/GenBank/DDBJ databases">
        <authorList>
            <person name="Yamashiro T."/>
            <person name="Shiraishi A."/>
            <person name="Satake H."/>
            <person name="Nakayama K."/>
        </authorList>
    </citation>
    <scope>NUCLEOTIDE SEQUENCE</scope>
</reference>
<keyword evidence="2" id="KW-1185">Reference proteome</keyword>
<accession>A0ABQ5G1S6</accession>
<gene>
    <name evidence="1" type="ORF">Tco_1028854</name>
</gene>
<evidence type="ECO:0000313" key="1">
    <source>
        <dbReference type="EMBL" id="GJT69568.1"/>
    </source>
</evidence>
<reference evidence="1" key="1">
    <citation type="journal article" date="2022" name="Int. J. Mol. Sci.">
        <title>Draft Genome of Tanacetum Coccineum: Genomic Comparison of Closely Related Tanacetum-Family Plants.</title>
        <authorList>
            <person name="Yamashiro T."/>
            <person name="Shiraishi A."/>
            <person name="Nakayama K."/>
            <person name="Satake H."/>
        </authorList>
    </citation>
    <scope>NUCLEOTIDE SEQUENCE</scope>
</reference>
<sequence length="98" mass="11138">MLLCRETDMAYGLHPIQRISDESALAVEINFTWSLGFDSVEPGRPPIPLSSASVEARISLIMFEFSSCLFGDLAMNLVSDSSNICLRFRYEEFLLLRW</sequence>
<dbReference type="EMBL" id="BQNB010017999">
    <property type="protein sequence ID" value="GJT69568.1"/>
    <property type="molecule type" value="Genomic_DNA"/>
</dbReference>